<evidence type="ECO:0000256" key="3">
    <source>
        <dbReference type="ARBA" id="ARBA00022478"/>
    </source>
</evidence>
<dbReference type="Gene3D" id="1.10.287.280">
    <property type="match status" value="1"/>
</dbReference>
<dbReference type="Pfam" id="PF00940">
    <property type="entry name" value="RNA_pol"/>
    <property type="match status" value="1"/>
</dbReference>
<dbReference type="FunFam" id="1.10.287.280:FF:000001">
    <property type="entry name" value="DNA-directed RNA polymerase"/>
    <property type="match status" value="1"/>
</dbReference>
<evidence type="ECO:0000256" key="8">
    <source>
        <dbReference type="ARBA" id="ARBA00048552"/>
    </source>
</evidence>
<comment type="similarity">
    <text evidence="1 9">Belongs to the phage and mitochondrial RNA polymerase family.</text>
</comment>
<dbReference type="GO" id="GO:0034245">
    <property type="term" value="C:mitochondrial DNA-directed RNA polymerase complex"/>
    <property type="evidence" value="ECO:0007669"/>
    <property type="project" value="TreeGrafter"/>
</dbReference>
<dbReference type="InterPro" id="IPR037159">
    <property type="entry name" value="RNA_POL_N_sf"/>
</dbReference>
<evidence type="ECO:0000256" key="6">
    <source>
        <dbReference type="ARBA" id="ARBA00022946"/>
    </source>
</evidence>
<dbReference type="GO" id="GO:0003677">
    <property type="term" value="F:DNA binding"/>
    <property type="evidence" value="ECO:0007669"/>
    <property type="project" value="InterPro"/>
</dbReference>
<dbReference type="GO" id="GO:0006390">
    <property type="term" value="P:mitochondrial transcription"/>
    <property type="evidence" value="ECO:0007669"/>
    <property type="project" value="TreeGrafter"/>
</dbReference>
<keyword evidence="3 9" id="KW-0240">DNA-directed RNA polymerase</keyword>
<dbReference type="Gene3D" id="1.10.287.260">
    <property type="match status" value="1"/>
</dbReference>
<keyword evidence="5 9" id="KW-0548">Nucleotidyltransferase</keyword>
<dbReference type="AlphaFoldDB" id="A0A7S2WL48"/>
<dbReference type="PANTHER" id="PTHR10102">
    <property type="entry name" value="DNA-DIRECTED RNA POLYMERASE, MITOCHONDRIAL"/>
    <property type="match status" value="1"/>
</dbReference>
<name>A0A7S2WL48_9STRA</name>
<dbReference type="InterPro" id="IPR043502">
    <property type="entry name" value="DNA/RNA_pol_sf"/>
</dbReference>
<keyword evidence="7 9" id="KW-0804">Transcription</keyword>
<evidence type="ECO:0000256" key="1">
    <source>
        <dbReference type="ARBA" id="ARBA00009493"/>
    </source>
</evidence>
<dbReference type="Gene3D" id="1.10.1320.10">
    <property type="entry name" value="DNA-directed RNA polymerase, N-terminal domain"/>
    <property type="match status" value="1"/>
</dbReference>
<comment type="function">
    <text evidence="9">DNA-dependent RNA polymerase catalyzes the transcription of DNA into RNA using the four ribonucleoside triphosphates as substrates.</text>
</comment>
<organism evidence="11">
    <name type="scientific">Eucampia antarctica</name>
    <dbReference type="NCBI Taxonomy" id="49252"/>
    <lineage>
        <taxon>Eukaryota</taxon>
        <taxon>Sar</taxon>
        <taxon>Stramenopiles</taxon>
        <taxon>Ochrophyta</taxon>
        <taxon>Bacillariophyta</taxon>
        <taxon>Mediophyceae</taxon>
        <taxon>Biddulphiophycidae</taxon>
        <taxon>Hemiaulales</taxon>
        <taxon>Hemiaulaceae</taxon>
        <taxon>Eucampia</taxon>
    </lineage>
</organism>
<dbReference type="PROSITE" id="PS00900">
    <property type="entry name" value="RNA_POL_PHAGE_1"/>
    <property type="match status" value="1"/>
</dbReference>
<dbReference type="Gene3D" id="1.10.150.20">
    <property type="entry name" value="5' to 3' exonuclease, C-terminal subdomain"/>
    <property type="match status" value="1"/>
</dbReference>
<sequence length="1197" mass="136182">MQSRVIQCQSATQHFARKRHWHFMMKTHHHANNILARLSDGNVKSARFLHSSNCATIGLTETTFPVKMMSRRSHHTKRAVTLSSSSIPRFIPHTYSRLGQFEMNMIHGFGGNGTRHLHASSIVSAPHLTTSSLSSAFSTAAAEDEDHDDDVQRFADSTIARVLAEESVFLDGLEEATKTFSDHNNKNNVSQNSVLFDIFQDSNMDEQEKMEPNPLLQDVTEEIEEESFVRIQPASKYNMAQLLQKFDPSQTPPDPSNTSLQDLQLWYECESQRESVAKYEKVIADARSREDYASLSTVQHQLLRWYHPLRKRIEDEQELFIKGNSNNENLTKNKTDLYRYGPYLCMLQPEKLAVITAHEATINALQKGGDGSTLVAMASRIGDAVEAEVNVQKYLRKHMLNQARNKKNMAATSESQEESNDKLNVDYQTHTTNEKMIVDDASNEKNGTEYNKEVDGWMYGLSHLQRFMDDMNKKNPGKKTRRRISIVNRRAQKLLESKEEWSNVDKVKLGAALIEMLSNTATLDFSPQQRHKEYLTPAEGGLPAFMHEIRWLKENKSVGHVVLNDQFYKMIVEDKIESLAAYTTRHKPMIVPPREWTGPKEGGYSALKVDLMRTHGCKIQQDALYEADLSTVFDGLNVLGRIPWNINKLILGVAQKCWDESVVLGDIPSRNDFPVPPTPIPPEQNDEVDYDDKDSEAYKFAIAEYKSFREATIRHRRIIQRNMDLRSLRCSALLKLNQAEKFKDFDNIYFPYNLDFRGRAYPVPPHLSNVGSDLCRGMLTFSESKPLGPRGHYWLKVHLANLAGADKMSFDDRASFTDNHMENVRASVNDPFGEDRWWMTLDEPFQGLATCHEIVNAIDSGDPDSYECSLPVHMDGSCNGLQHYAALGRDRVGGKAVNLCSSNKPQDVYSGVMKEVIKRVAEEAKTDLDFDASDIENLSKAQRNELKRNRASKLVDGLIDRGVVKRTVMTSVYGVTYIGARKQIQEKIEEKLGEKGYDVDEMENEIHSACGYLASVTMEVMGELFTGARETMNWLASCARLISSQGQPVAWMSPIGVPAVQPYRQKKPYTIITLLQAVVLTNSTDNLPLHKARQVSAFPPNYVHSLDASHMLFTAIEMDRRGLTFSAVHDSFWTHPGDIDEMNLILRESFVDLYDRPLLEDLKRTWELRYPSLEFPDIPERGDLDLNEVKEAPYFFQ</sequence>
<evidence type="ECO:0000256" key="2">
    <source>
        <dbReference type="ARBA" id="ARBA00012418"/>
    </source>
</evidence>
<evidence type="ECO:0000259" key="10">
    <source>
        <dbReference type="SMART" id="SM01311"/>
    </source>
</evidence>
<dbReference type="SMART" id="SM01311">
    <property type="entry name" value="RPOL_N"/>
    <property type="match status" value="1"/>
</dbReference>
<dbReference type="EMBL" id="HBHI01026282">
    <property type="protein sequence ID" value="CAD9694411.1"/>
    <property type="molecule type" value="Transcribed_RNA"/>
</dbReference>
<evidence type="ECO:0000313" key="11">
    <source>
        <dbReference type="EMBL" id="CAD9694411.1"/>
    </source>
</evidence>
<accession>A0A7S2WL48</accession>
<dbReference type="SUPFAM" id="SSF56672">
    <property type="entry name" value="DNA/RNA polymerases"/>
    <property type="match status" value="1"/>
</dbReference>
<keyword evidence="4 9" id="KW-0808">Transferase</keyword>
<dbReference type="InterPro" id="IPR029262">
    <property type="entry name" value="RPOL_N"/>
</dbReference>
<evidence type="ECO:0000256" key="4">
    <source>
        <dbReference type="ARBA" id="ARBA00022679"/>
    </source>
</evidence>
<gene>
    <name evidence="11" type="ORF">EANT1437_LOCUS13453</name>
</gene>
<proteinExistence type="inferred from homology"/>
<dbReference type="Pfam" id="PF14700">
    <property type="entry name" value="RPOL_N"/>
    <property type="match status" value="1"/>
</dbReference>
<evidence type="ECO:0000256" key="9">
    <source>
        <dbReference type="RuleBase" id="RU003805"/>
    </source>
</evidence>
<evidence type="ECO:0000256" key="5">
    <source>
        <dbReference type="ARBA" id="ARBA00022695"/>
    </source>
</evidence>
<evidence type="ECO:0000256" key="7">
    <source>
        <dbReference type="ARBA" id="ARBA00023163"/>
    </source>
</evidence>
<dbReference type="InterPro" id="IPR002092">
    <property type="entry name" value="DNA-dir_Rpol_phage-type"/>
</dbReference>
<dbReference type="InterPro" id="IPR046950">
    <property type="entry name" value="DNA-dir_Rpol_C_phage-type"/>
</dbReference>
<dbReference type="GO" id="GO:0003899">
    <property type="term" value="F:DNA-directed RNA polymerase activity"/>
    <property type="evidence" value="ECO:0007669"/>
    <property type="project" value="UniProtKB-EC"/>
</dbReference>
<dbReference type="EC" id="2.7.7.6" evidence="2 9"/>
<comment type="catalytic activity">
    <reaction evidence="8 9">
        <text>RNA(n) + a ribonucleoside 5'-triphosphate = RNA(n+1) + diphosphate</text>
        <dbReference type="Rhea" id="RHEA:21248"/>
        <dbReference type="Rhea" id="RHEA-COMP:14527"/>
        <dbReference type="Rhea" id="RHEA-COMP:17342"/>
        <dbReference type="ChEBI" id="CHEBI:33019"/>
        <dbReference type="ChEBI" id="CHEBI:61557"/>
        <dbReference type="ChEBI" id="CHEBI:140395"/>
        <dbReference type="EC" id="2.7.7.6"/>
    </reaction>
</comment>
<dbReference type="PANTHER" id="PTHR10102:SF0">
    <property type="entry name" value="DNA-DIRECTED RNA POLYMERASE, MITOCHONDRIAL"/>
    <property type="match status" value="1"/>
</dbReference>
<feature type="domain" description="DNA-directed RNA polymerase N-terminal" evidence="10">
    <location>
        <begin position="262"/>
        <end position="641"/>
    </location>
</feature>
<protein>
    <recommendedName>
        <fullName evidence="2 9">DNA-directed RNA polymerase</fullName>
        <ecNumber evidence="2 9">2.7.7.6</ecNumber>
    </recommendedName>
</protein>
<keyword evidence="6" id="KW-0809">Transit peptide</keyword>
<reference evidence="11" key="1">
    <citation type="submission" date="2021-01" db="EMBL/GenBank/DDBJ databases">
        <authorList>
            <person name="Corre E."/>
            <person name="Pelletier E."/>
            <person name="Niang G."/>
            <person name="Scheremetjew M."/>
            <person name="Finn R."/>
            <person name="Kale V."/>
            <person name="Holt S."/>
            <person name="Cochrane G."/>
            <person name="Meng A."/>
            <person name="Brown T."/>
            <person name="Cohen L."/>
        </authorList>
    </citation>
    <scope>NUCLEOTIDE SEQUENCE</scope>
    <source>
        <strain evidence="11">CCMP1452</strain>
    </source>
</reference>
<dbReference type="PROSITE" id="PS00489">
    <property type="entry name" value="RNA_POL_PHAGE_2"/>
    <property type="match status" value="1"/>
</dbReference>
<dbReference type="InterPro" id="IPR024075">
    <property type="entry name" value="DNA-dir_RNA_pol_helix_hairp_sf"/>
</dbReference>